<dbReference type="CDD" id="cd01335">
    <property type="entry name" value="Radical_SAM"/>
    <property type="match status" value="1"/>
</dbReference>
<keyword evidence="6 14" id="KW-0489">Methyltransferase</keyword>
<dbReference type="GO" id="GO:0002935">
    <property type="term" value="F:tRNA (adenine(37)-C2)-methyltransferase activity"/>
    <property type="evidence" value="ECO:0007669"/>
    <property type="project" value="UniProtKB-UniRule"/>
</dbReference>
<feature type="domain" description="Radical SAM core" evidence="15">
    <location>
        <begin position="98"/>
        <end position="334"/>
    </location>
</feature>
<comment type="subcellular location">
    <subcellularLocation>
        <location evidence="1 14">Cytoplasm</location>
    </subcellularLocation>
</comment>
<keyword evidence="5 14" id="KW-0698">rRNA processing</keyword>
<dbReference type="GO" id="GO:0046872">
    <property type="term" value="F:metal ion binding"/>
    <property type="evidence" value="ECO:0007669"/>
    <property type="project" value="UniProtKB-KW"/>
</dbReference>
<keyword evidence="7 14" id="KW-0808">Transferase</keyword>
<dbReference type="GO" id="GO:0000049">
    <property type="term" value="F:tRNA binding"/>
    <property type="evidence" value="ECO:0007669"/>
    <property type="project" value="UniProtKB-UniRule"/>
</dbReference>
<evidence type="ECO:0000256" key="13">
    <source>
        <dbReference type="ARBA" id="ARBA00023157"/>
    </source>
</evidence>
<comment type="catalytic activity">
    <reaction evidence="14">
        <text>adenosine(37) in tRNA + 2 reduced [2Fe-2S]-[ferredoxin] + 2 S-adenosyl-L-methionine = 2-methyladenosine(37) in tRNA + 5'-deoxyadenosine + L-methionine + 2 oxidized [2Fe-2S]-[ferredoxin] + S-adenosyl-L-homocysteine</text>
        <dbReference type="Rhea" id="RHEA:43332"/>
        <dbReference type="Rhea" id="RHEA-COMP:10000"/>
        <dbReference type="Rhea" id="RHEA-COMP:10001"/>
        <dbReference type="Rhea" id="RHEA-COMP:10162"/>
        <dbReference type="Rhea" id="RHEA-COMP:10485"/>
        <dbReference type="ChEBI" id="CHEBI:17319"/>
        <dbReference type="ChEBI" id="CHEBI:33737"/>
        <dbReference type="ChEBI" id="CHEBI:33738"/>
        <dbReference type="ChEBI" id="CHEBI:57844"/>
        <dbReference type="ChEBI" id="CHEBI:57856"/>
        <dbReference type="ChEBI" id="CHEBI:59789"/>
        <dbReference type="ChEBI" id="CHEBI:74411"/>
        <dbReference type="ChEBI" id="CHEBI:74497"/>
        <dbReference type="EC" id="2.1.1.192"/>
    </reaction>
</comment>
<dbReference type="SFLD" id="SFLDF00275">
    <property type="entry name" value="adenosine_C2_methyltransferase"/>
    <property type="match status" value="1"/>
</dbReference>
<dbReference type="Pfam" id="PF04055">
    <property type="entry name" value="Radical_SAM"/>
    <property type="match status" value="1"/>
</dbReference>
<feature type="binding site" evidence="14">
    <location>
        <position position="196"/>
    </location>
    <ligand>
        <name>S-adenosyl-L-methionine</name>
        <dbReference type="ChEBI" id="CHEBI:59789"/>
    </ligand>
</feature>
<keyword evidence="13 14" id="KW-1015">Disulfide bond</keyword>
<keyword evidence="4 14" id="KW-0963">Cytoplasm</keyword>
<protein>
    <recommendedName>
        <fullName evidence="14">Probable dual-specificity RNA methyltransferase RlmN</fullName>
        <ecNumber evidence="14">2.1.1.192</ecNumber>
    </recommendedName>
    <alternativeName>
        <fullName evidence="14">23S rRNA (adenine(2503)-C(2))-methyltransferase</fullName>
    </alternativeName>
    <alternativeName>
        <fullName evidence="14">23S rRNA m2A2503 methyltransferase</fullName>
    </alternativeName>
    <alternativeName>
        <fullName evidence="14">Ribosomal RNA large subunit methyltransferase N</fullName>
    </alternativeName>
    <alternativeName>
        <fullName evidence="14">tRNA (adenine(37)-C(2))-methyltransferase</fullName>
    </alternativeName>
    <alternativeName>
        <fullName evidence="14">tRNA m2A37 methyltransferase</fullName>
    </alternativeName>
</protein>
<dbReference type="FunFam" id="3.20.20.70:FF:000014">
    <property type="entry name" value="Probable dual-specificity RNA methyltransferase RlmN"/>
    <property type="match status" value="1"/>
</dbReference>
<evidence type="ECO:0000256" key="3">
    <source>
        <dbReference type="ARBA" id="ARBA00022485"/>
    </source>
</evidence>
<gene>
    <name evidence="14 16" type="primary">rlmN</name>
    <name evidence="16" type="ORF">ENU91_04020</name>
</gene>
<keyword evidence="11 14" id="KW-0408">Iron</keyword>
<feature type="active site" description="S-methylcysteine intermediate" evidence="14">
    <location>
        <position position="337"/>
    </location>
</feature>
<dbReference type="EC" id="2.1.1.192" evidence="14"/>
<organism evidence="16">
    <name type="scientific">Thermodesulfobacterium geofontis</name>
    <dbReference type="NCBI Taxonomy" id="1295609"/>
    <lineage>
        <taxon>Bacteria</taxon>
        <taxon>Pseudomonadati</taxon>
        <taxon>Thermodesulfobacteriota</taxon>
        <taxon>Thermodesulfobacteria</taxon>
        <taxon>Thermodesulfobacteriales</taxon>
        <taxon>Thermodesulfobacteriaceae</taxon>
        <taxon>Thermodesulfobacterium</taxon>
    </lineage>
</organism>
<dbReference type="PANTHER" id="PTHR30544">
    <property type="entry name" value="23S RRNA METHYLTRANSFERASE"/>
    <property type="match status" value="1"/>
</dbReference>
<dbReference type="GO" id="GO:0051539">
    <property type="term" value="F:4 iron, 4 sulfur cluster binding"/>
    <property type="evidence" value="ECO:0007669"/>
    <property type="project" value="UniProtKB-UniRule"/>
</dbReference>
<comment type="caution">
    <text evidence="16">The sequence shown here is derived from an EMBL/GenBank/DDBJ whole genome shotgun (WGS) entry which is preliminary data.</text>
</comment>
<evidence type="ECO:0000256" key="1">
    <source>
        <dbReference type="ARBA" id="ARBA00004496"/>
    </source>
</evidence>
<evidence type="ECO:0000256" key="5">
    <source>
        <dbReference type="ARBA" id="ARBA00022552"/>
    </source>
</evidence>
<dbReference type="PROSITE" id="PS51918">
    <property type="entry name" value="RADICAL_SAM"/>
    <property type="match status" value="1"/>
</dbReference>
<dbReference type="InterPro" id="IPR048641">
    <property type="entry name" value="RlmN_N"/>
</dbReference>
<dbReference type="HAMAP" id="MF_01849">
    <property type="entry name" value="RNA_methyltr_RlmN"/>
    <property type="match status" value="1"/>
</dbReference>
<dbReference type="GO" id="GO:0070040">
    <property type="term" value="F:rRNA (adenine(2503)-C2-)-methyltransferase activity"/>
    <property type="evidence" value="ECO:0007669"/>
    <property type="project" value="UniProtKB-UniRule"/>
</dbReference>
<evidence type="ECO:0000256" key="8">
    <source>
        <dbReference type="ARBA" id="ARBA00022691"/>
    </source>
</evidence>
<keyword evidence="12 14" id="KW-0411">Iron-sulfur</keyword>
<comment type="miscellaneous">
    <text evidence="14">Reaction proceeds by a ping-pong mechanism involving intermediate methylation of a conserved cysteine residue.</text>
</comment>
<dbReference type="GO" id="GO:0019843">
    <property type="term" value="F:rRNA binding"/>
    <property type="evidence" value="ECO:0007669"/>
    <property type="project" value="UniProtKB-UniRule"/>
</dbReference>
<dbReference type="EMBL" id="DTEI01000071">
    <property type="protein sequence ID" value="HGU15802.1"/>
    <property type="molecule type" value="Genomic_DNA"/>
</dbReference>
<evidence type="ECO:0000256" key="6">
    <source>
        <dbReference type="ARBA" id="ARBA00022603"/>
    </source>
</evidence>
<proteinExistence type="inferred from homology"/>
<evidence type="ECO:0000256" key="9">
    <source>
        <dbReference type="ARBA" id="ARBA00022694"/>
    </source>
</evidence>
<evidence type="ECO:0000256" key="10">
    <source>
        <dbReference type="ARBA" id="ARBA00022723"/>
    </source>
</evidence>
<dbReference type="InterPro" id="IPR007197">
    <property type="entry name" value="rSAM"/>
</dbReference>
<dbReference type="InterPro" id="IPR040072">
    <property type="entry name" value="Methyltransferase_A"/>
</dbReference>
<comment type="similarity">
    <text evidence="2 14">Belongs to the radical SAM superfamily. RlmN family.</text>
</comment>
<dbReference type="AlphaFoldDB" id="A0A7V4JQE7"/>
<evidence type="ECO:0000256" key="11">
    <source>
        <dbReference type="ARBA" id="ARBA00023004"/>
    </source>
</evidence>
<dbReference type="SFLD" id="SFLDS00029">
    <property type="entry name" value="Radical_SAM"/>
    <property type="match status" value="1"/>
</dbReference>
<evidence type="ECO:0000256" key="7">
    <source>
        <dbReference type="ARBA" id="ARBA00022679"/>
    </source>
</evidence>
<dbReference type="NCBIfam" id="TIGR00048">
    <property type="entry name" value="rRNA_mod_RlmN"/>
    <property type="match status" value="1"/>
</dbReference>
<evidence type="ECO:0000259" key="15">
    <source>
        <dbReference type="PROSITE" id="PS51918"/>
    </source>
</evidence>
<dbReference type="PIRSF" id="PIRSF006004">
    <property type="entry name" value="CHP00048"/>
    <property type="match status" value="1"/>
</dbReference>
<feature type="binding site" evidence="14">
    <location>
        <begin position="218"/>
        <end position="220"/>
    </location>
    <ligand>
        <name>S-adenosyl-L-methionine</name>
        <dbReference type="ChEBI" id="CHEBI:59789"/>
    </ligand>
</feature>
<dbReference type="Gene3D" id="1.10.150.530">
    <property type="match status" value="1"/>
</dbReference>
<reference evidence="16" key="1">
    <citation type="journal article" date="2020" name="mSystems">
        <title>Genome- and Community-Level Interaction Insights into Carbon Utilization and Element Cycling Functions of Hydrothermarchaeota in Hydrothermal Sediment.</title>
        <authorList>
            <person name="Zhou Z."/>
            <person name="Liu Y."/>
            <person name="Xu W."/>
            <person name="Pan J."/>
            <person name="Luo Z.H."/>
            <person name="Li M."/>
        </authorList>
    </citation>
    <scope>NUCLEOTIDE SEQUENCE [LARGE SCALE GENOMIC DNA]</scope>
    <source>
        <strain evidence="16">SpSt-711</strain>
    </source>
</reference>
<dbReference type="SUPFAM" id="SSF102114">
    <property type="entry name" value="Radical SAM enzymes"/>
    <property type="match status" value="1"/>
</dbReference>
<comment type="cofactor">
    <cofactor evidence="14">
        <name>[4Fe-4S] cluster</name>
        <dbReference type="ChEBI" id="CHEBI:49883"/>
    </cofactor>
    <text evidence="14">Binds 1 [4Fe-4S] cluster. The cluster is coordinated with 3 cysteines and an exchangeable S-adenosyl-L-methionine.</text>
</comment>
<dbReference type="InterPro" id="IPR058240">
    <property type="entry name" value="rSAM_sf"/>
</dbReference>
<feature type="binding site" evidence="14">
    <location>
        <position position="119"/>
    </location>
    <ligand>
        <name>[4Fe-4S] cluster</name>
        <dbReference type="ChEBI" id="CHEBI:49883"/>
        <note>4Fe-4S-S-AdoMet</note>
    </ligand>
</feature>
<keyword evidence="9 14" id="KW-0819">tRNA processing</keyword>
<dbReference type="InterPro" id="IPR004383">
    <property type="entry name" value="rRNA_lsu_MTrfase_RlmN/Cfr"/>
</dbReference>
<dbReference type="GO" id="GO:0005737">
    <property type="term" value="C:cytoplasm"/>
    <property type="evidence" value="ECO:0007669"/>
    <property type="project" value="UniProtKB-SubCell"/>
</dbReference>
<feature type="binding site" evidence="14">
    <location>
        <position position="112"/>
    </location>
    <ligand>
        <name>[4Fe-4S] cluster</name>
        <dbReference type="ChEBI" id="CHEBI:49883"/>
        <note>4Fe-4S-S-AdoMet</note>
    </ligand>
</feature>
<evidence type="ECO:0000256" key="14">
    <source>
        <dbReference type="HAMAP-Rule" id="MF_01849"/>
    </source>
</evidence>
<feature type="binding site" evidence="14">
    <location>
        <begin position="164"/>
        <end position="165"/>
    </location>
    <ligand>
        <name>S-adenosyl-L-methionine</name>
        <dbReference type="ChEBI" id="CHEBI:59789"/>
    </ligand>
</feature>
<feature type="active site" description="Proton acceptor" evidence="14">
    <location>
        <position position="92"/>
    </location>
</feature>
<evidence type="ECO:0000313" key="16">
    <source>
        <dbReference type="EMBL" id="HGU15802.1"/>
    </source>
</evidence>
<keyword evidence="10 14" id="KW-0479">Metal-binding</keyword>
<comment type="function">
    <text evidence="14">Specifically methylates position 2 of adenine 2503 in 23S rRNA and position 2 of adenine 37 in tRNAs.</text>
</comment>
<feature type="binding site" evidence="14">
    <location>
        <position position="294"/>
    </location>
    <ligand>
        <name>S-adenosyl-L-methionine</name>
        <dbReference type="ChEBI" id="CHEBI:59789"/>
    </ligand>
</feature>
<keyword evidence="8 14" id="KW-0949">S-adenosyl-L-methionine</keyword>
<accession>A0A7V4JQE7</accession>
<comment type="caution">
    <text evidence="14">Lacks conserved residue(s) required for the propagation of feature annotation.</text>
</comment>
<dbReference type="SFLD" id="SFLDG01062">
    <property type="entry name" value="methyltransferase_(Class_A)"/>
    <property type="match status" value="1"/>
</dbReference>
<dbReference type="SMART" id="SM00729">
    <property type="entry name" value="Elp3"/>
    <property type="match status" value="1"/>
</dbReference>
<dbReference type="InterPro" id="IPR027492">
    <property type="entry name" value="RNA_MTrfase_RlmN"/>
</dbReference>
<comment type="catalytic activity">
    <reaction evidence="14">
        <text>adenosine(2503) in 23S rRNA + 2 reduced [2Fe-2S]-[ferredoxin] + 2 S-adenosyl-L-methionine = 2-methyladenosine(2503) in 23S rRNA + 5'-deoxyadenosine + L-methionine + 2 oxidized [2Fe-2S]-[ferredoxin] + S-adenosyl-L-homocysteine</text>
        <dbReference type="Rhea" id="RHEA:42916"/>
        <dbReference type="Rhea" id="RHEA-COMP:10000"/>
        <dbReference type="Rhea" id="RHEA-COMP:10001"/>
        <dbReference type="Rhea" id="RHEA-COMP:10152"/>
        <dbReference type="Rhea" id="RHEA-COMP:10282"/>
        <dbReference type="ChEBI" id="CHEBI:17319"/>
        <dbReference type="ChEBI" id="CHEBI:33737"/>
        <dbReference type="ChEBI" id="CHEBI:33738"/>
        <dbReference type="ChEBI" id="CHEBI:57844"/>
        <dbReference type="ChEBI" id="CHEBI:57856"/>
        <dbReference type="ChEBI" id="CHEBI:59789"/>
        <dbReference type="ChEBI" id="CHEBI:74411"/>
        <dbReference type="ChEBI" id="CHEBI:74497"/>
        <dbReference type="EC" id="2.1.1.192"/>
    </reaction>
</comment>
<feature type="binding site" evidence="14">
    <location>
        <position position="116"/>
    </location>
    <ligand>
        <name>[4Fe-4S] cluster</name>
        <dbReference type="ChEBI" id="CHEBI:49883"/>
        <note>4Fe-4S-S-AdoMet</note>
    </ligand>
</feature>
<evidence type="ECO:0000256" key="4">
    <source>
        <dbReference type="ARBA" id="ARBA00022490"/>
    </source>
</evidence>
<dbReference type="GO" id="GO:0030488">
    <property type="term" value="P:tRNA methylation"/>
    <property type="evidence" value="ECO:0007669"/>
    <property type="project" value="UniProtKB-UniRule"/>
</dbReference>
<dbReference type="InterPro" id="IPR006638">
    <property type="entry name" value="Elp3/MiaA/NifB-like_rSAM"/>
</dbReference>
<dbReference type="Pfam" id="PF21016">
    <property type="entry name" value="RlmN_N"/>
    <property type="match status" value="1"/>
</dbReference>
<evidence type="ECO:0000256" key="2">
    <source>
        <dbReference type="ARBA" id="ARBA00007544"/>
    </source>
</evidence>
<dbReference type="Gene3D" id="3.20.20.70">
    <property type="entry name" value="Aldolase class I"/>
    <property type="match status" value="1"/>
</dbReference>
<dbReference type="PANTHER" id="PTHR30544:SF5">
    <property type="entry name" value="RADICAL SAM CORE DOMAIN-CONTAINING PROTEIN"/>
    <property type="match status" value="1"/>
</dbReference>
<sequence>MEKPNLRNCELEEFKNLMEVFGEPLYRGEQIFHWITCKNAISFEEMTDLPKSLRTKLSENFSLELPEIVDREEDIDGTVKIALKLKDNNLIETVIIPERDHYTLCVSTQVGCPIGCKFCVTGKLSFKRNLEVYEILSQVVIARRYLKEKKEKLPLRNIVFMGMGEPLLNLKNLIKALKILAHPRGFNYSRKRLTVSTVGLLKEMEILAKEFPTALALSLHAPTDEIRKKLIPVAKKYSVKELISACKKFPRIKNSRTTIEYVIIKDVNDSLESAEKLADLLKGYPFKVNLIPFNPHPEIPFERPSEEIVEKFQKYLLSKGILTTVRKSKGLGIDAACGQLGAKILKSLTPDSIDKETAIGTG</sequence>
<keyword evidence="3 14" id="KW-0004">4Fe-4S</keyword>
<evidence type="ECO:0000256" key="12">
    <source>
        <dbReference type="ARBA" id="ARBA00023014"/>
    </source>
</evidence>
<name>A0A7V4JQE7_9BACT</name>
<dbReference type="GO" id="GO:0070475">
    <property type="term" value="P:rRNA base methylation"/>
    <property type="evidence" value="ECO:0007669"/>
    <property type="project" value="UniProtKB-UniRule"/>
</dbReference>
<dbReference type="InterPro" id="IPR013785">
    <property type="entry name" value="Aldolase_TIM"/>
</dbReference>